<accession>A0ABC8S492</accession>
<proteinExistence type="predicted"/>
<sequence>KTRRRSLGVQPPDITNSQGLAAFCLGIQPIDGGIGIIGQKLMMDYRIVFDMENLKVVWSHSNCQDVSDGKKVHITPPPSDKSPNSMPNNDQQSTPRPHAVALLPGGLPAMKVKIDIY</sequence>
<evidence type="ECO:0000313" key="3">
    <source>
        <dbReference type="Proteomes" id="UP001642360"/>
    </source>
</evidence>
<feature type="compositionally biased region" description="Polar residues" evidence="1">
    <location>
        <begin position="81"/>
        <end position="95"/>
    </location>
</feature>
<evidence type="ECO:0000313" key="2">
    <source>
        <dbReference type="EMBL" id="CAK9151972.1"/>
    </source>
</evidence>
<dbReference type="Proteomes" id="UP001642360">
    <property type="component" value="Unassembled WGS sequence"/>
</dbReference>
<reference evidence="2 3" key="1">
    <citation type="submission" date="2024-02" db="EMBL/GenBank/DDBJ databases">
        <authorList>
            <person name="Vignale AGUSTIN F."/>
            <person name="Sosa J E."/>
            <person name="Modenutti C."/>
        </authorList>
    </citation>
    <scope>NUCLEOTIDE SEQUENCE [LARGE SCALE GENOMIC DNA]</scope>
</reference>
<dbReference type="EMBL" id="CAUOFW020002181">
    <property type="protein sequence ID" value="CAK9151972.1"/>
    <property type="molecule type" value="Genomic_DNA"/>
</dbReference>
<protein>
    <recommendedName>
        <fullName evidence="4">Peptidase A1 domain-containing protein</fullName>
    </recommendedName>
</protein>
<dbReference type="Gene3D" id="2.40.70.10">
    <property type="entry name" value="Acid Proteases"/>
    <property type="match status" value="1"/>
</dbReference>
<comment type="caution">
    <text evidence="2">The sequence shown here is derived from an EMBL/GenBank/DDBJ whole genome shotgun (WGS) entry which is preliminary data.</text>
</comment>
<gene>
    <name evidence="2" type="ORF">ILEXP_LOCUS20146</name>
</gene>
<evidence type="ECO:0008006" key="4">
    <source>
        <dbReference type="Google" id="ProtNLM"/>
    </source>
</evidence>
<feature type="non-terminal residue" evidence="2">
    <location>
        <position position="1"/>
    </location>
</feature>
<feature type="region of interest" description="Disordered" evidence="1">
    <location>
        <begin position="62"/>
        <end position="102"/>
    </location>
</feature>
<keyword evidence="3" id="KW-1185">Reference proteome</keyword>
<organism evidence="2 3">
    <name type="scientific">Ilex paraguariensis</name>
    <name type="common">yerba mate</name>
    <dbReference type="NCBI Taxonomy" id="185542"/>
    <lineage>
        <taxon>Eukaryota</taxon>
        <taxon>Viridiplantae</taxon>
        <taxon>Streptophyta</taxon>
        <taxon>Embryophyta</taxon>
        <taxon>Tracheophyta</taxon>
        <taxon>Spermatophyta</taxon>
        <taxon>Magnoliopsida</taxon>
        <taxon>eudicotyledons</taxon>
        <taxon>Gunneridae</taxon>
        <taxon>Pentapetalae</taxon>
        <taxon>asterids</taxon>
        <taxon>campanulids</taxon>
        <taxon>Aquifoliales</taxon>
        <taxon>Aquifoliaceae</taxon>
        <taxon>Ilex</taxon>
    </lineage>
</organism>
<dbReference type="AlphaFoldDB" id="A0ABC8S492"/>
<evidence type="ECO:0000256" key="1">
    <source>
        <dbReference type="SAM" id="MobiDB-lite"/>
    </source>
</evidence>
<dbReference type="InterPro" id="IPR021109">
    <property type="entry name" value="Peptidase_aspartic_dom_sf"/>
</dbReference>
<name>A0ABC8S492_9AQUA</name>
<dbReference type="SUPFAM" id="SSF50630">
    <property type="entry name" value="Acid proteases"/>
    <property type="match status" value="1"/>
</dbReference>